<keyword evidence="5 7" id="KW-1133">Transmembrane helix</keyword>
<comment type="subcellular location">
    <subcellularLocation>
        <location evidence="1">Membrane</location>
        <topology evidence="1">Multi-pass membrane protein</topology>
    </subcellularLocation>
</comment>
<keyword evidence="4" id="KW-0378">Hydrolase</keyword>
<evidence type="ECO:0000256" key="7">
    <source>
        <dbReference type="SAM" id="Phobius"/>
    </source>
</evidence>
<dbReference type="Proteomes" id="UP000244906">
    <property type="component" value="Unassembled WGS sequence"/>
</dbReference>
<dbReference type="Pfam" id="PF01694">
    <property type="entry name" value="Rhomboid"/>
    <property type="match status" value="1"/>
</dbReference>
<feature type="transmembrane region" description="Helical" evidence="7">
    <location>
        <begin position="138"/>
        <end position="160"/>
    </location>
</feature>
<feature type="transmembrane region" description="Helical" evidence="7">
    <location>
        <begin position="111"/>
        <end position="129"/>
    </location>
</feature>
<evidence type="ECO:0000256" key="2">
    <source>
        <dbReference type="ARBA" id="ARBA00009045"/>
    </source>
</evidence>
<feature type="domain" description="Peptidase S54 rhomboid" evidence="8">
    <location>
        <begin position="49"/>
        <end position="183"/>
    </location>
</feature>
<reference evidence="9 10" key="1">
    <citation type="submission" date="2018-04" db="EMBL/GenBank/DDBJ databases">
        <title>Thalassorhabdus spongiae gen. nov., sp. nov., isolated from a marine sponge in South-West Iceland.</title>
        <authorList>
            <person name="Knobloch S."/>
            <person name="Daussin A."/>
            <person name="Johannsson R."/>
            <person name="Marteinsson V.T."/>
        </authorList>
    </citation>
    <scope>NUCLEOTIDE SEQUENCE [LARGE SCALE GENOMIC DNA]</scope>
    <source>
        <strain evidence="9 10">Hp12</strain>
    </source>
</reference>
<keyword evidence="6 7" id="KW-0472">Membrane</keyword>
<dbReference type="GO" id="GO:0004252">
    <property type="term" value="F:serine-type endopeptidase activity"/>
    <property type="evidence" value="ECO:0007669"/>
    <property type="project" value="InterPro"/>
</dbReference>
<evidence type="ECO:0000256" key="6">
    <source>
        <dbReference type="ARBA" id="ARBA00023136"/>
    </source>
</evidence>
<dbReference type="PANTHER" id="PTHR43731:SF14">
    <property type="entry name" value="PRESENILIN-ASSOCIATED RHOMBOID-LIKE PROTEIN, MITOCHONDRIAL"/>
    <property type="match status" value="1"/>
</dbReference>
<protein>
    <recommendedName>
        <fullName evidence="8">Peptidase S54 rhomboid domain-containing protein</fullName>
    </recommendedName>
</protein>
<dbReference type="RefSeq" id="WP_116685169.1">
    <property type="nucleotide sequence ID" value="NZ_CAWNYD010000001.1"/>
</dbReference>
<evidence type="ECO:0000313" key="9">
    <source>
        <dbReference type="EMBL" id="PVZ71580.1"/>
    </source>
</evidence>
<evidence type="ECO:0000256" key="4">
    <source>
        <dbReference type="ARBA" id="ARBA00022801"/>
    </source>
</evidence>
<evidence type="ECO:0000256" key="5">
    <source>
        <dbReference type="ARBA" id="ARBA00022989"/>
    </source>
</evidence>
<evidence type="ECO:0000313" key="10">
    <source>
        <dbReference type="Proteomes" id="UP000244906"/>
    </source>
</evidence>
<feature type="transmembrane region" description="Helical" evidence="7">
    <location>
        <begin position="86"/>
        <end position="105"/>
    </location>
</feature>
<dbReference type="PANTHER" id="PTHR43731">
    <property type="entry name" value="RHOMBOID PROTEASE"/>
    <property type="match status" value="1"/>
</dbReference>
<feature type="transmembrane region" description="Helical" evidence="7">
    <location>
        <begin position="51"/>
        <end position="74"/>
    </location>
</feature>
<dbReference type="SUPFAM" id="SSF144091">
    <property type="entry name" value="Rhomboid-like"/>
    <property type="match status" value="1"/>
</dbReference>
<accession>A0A2V1H0U4</accession>
<dbReference type="EMBL" id="QDDL01000001">
    <property type="protein sequence ID" value="PVZ71580.1"/>
    <property type="molecule type" value="Genomic_DNA"/>
</dbReference>
<dbReference type="Gene3D" id="1.20.1540.10">
    <property type="entry name" value="Rhomboid-like"/>
    <property type="match status" value="1"/>
</dbReference>
<evidence type="ECO:0000256" key="1">
    <source>
        <dbReference type="ARBA" id="ARBA00004141"/>
    </source>
</evidence>
<dbReference type="OrthoDB" id="9778341at2"/>
<sequence>MSNRQPIMTIAFIAASLLLSLPFLALNQNWPFQFFAISAYQNSLSAFDQPWRFVTPIFLHFSALHLIFNMYWLWEFGRQIERIQGRYVLLGLVVVTGVISNLVQYYMTGPFFGGFSGVLYGLLAWLWLWQKREPWSGYLIPSGLMTMMLVFLVLGWTGLLGSIANFAHLGGLVVGAILAAAVLAFRK</sequence>
<dbReference type="GO" id="GO:0016020">
    <property type="term" value="C:membrane"/>
    <property type="evidence" value="ECO:0007669"/>
    <property type="project" value="UniProtKB-SubCell"/>
</dbReference>
<dbReference type="InterPro" id="IPR035952">
    <property type="entry name" value="Rhomboid-like_sf"/>
</dbReference>
<dbReference type="InterPro" id="IPR050925">
    <property type="entry name" value="Rhomboid_protease_S54"/>
</dbReference>
<dbReference type="AlphaFoldDB" id="A0A2V1H0U4"/>
<name>A0A2V1H0U4_9GAMM</name>
<feature type="transmembrane region" description="Helical" evidence="7">
    <location>
        <begin position="166"/>
        <end position="185"/>
    </location>
</feature>
<evidence type="ECO:0000256" key="3">
    <source>
        <dbReference type="ARBA" id="ARBA00022692"/>
    </source>
</evidence>
<keyword evidence="3 7" id="KW-0812">Transmembrane</keyword>
<organism evidence="9 10">
    <name type="scientific">Pelagibaculum spongiae</name>
    <dbReference type="NCBI Taxonomy" id="2080658"/>
    <lineage>
        <taxon>Bacteria</taxon>
        <taxon>Pseudomonadati</taxon>
        <taxon>Pseudomonadota</taxon>
        <taxon>Gammaproteobacteria</taxon>
        <taxon>Oceanospirillales</taxon>
        <taxon>Pelagibaculum</taxon>
    </lineage>
</organism>
<comment type="caution">
    <text evidence="9">The sequence shown here is derived from an EMBL/GenBank/DDBJ whole genome shotgun (WGS) entry which is preliminary data.</text>
</comment>
<evidence type="ECO:0000259" key="8">
    <source>
        <dbReference type="Pfam" id="PF01694"/>
    </source>
</evidence>
<gene>
    <name evidence="9" type="ORF">DC094_00625</name>
</gene>
<dbReference type="InterPro" id="IPR022764">
    <property type="entry name" value="Peptidase_S54_rhomboid_dom"/>
</dbReference>
<keyword evidence="10" id="KW-1185">Reference proteome</keyword>
<comment type="similarity">
    <text evidence="2">Belongs to the peptidase S54 family.</text>
</comment>
<proteinExistence type="inferred from homology"/>